<name>A0A943HKC7_9FIRM</name>
<dbReference type="InterPro" id="IPR036034">
    <property type="entry name" value="PDZ_sf"/>
</dbReference>
<evidence type="ECO:0000313" key="3">
    <source>
        <dbReference type="EMBL" id="MBS5332015.1"/>
    </source>
</evidence>
<evidence type="ECO:0000313" key="4">
    <source>
        <dbReference type="Proteomes" id="UP000759273"/>
    </source>
</evidence>
<dbReference type="Pfam" id="PF17820">
    <property type="entry name" value="PDZ_6"/>
    <property type="match status" value="1"/>
</dbReference>
<dbReference type="SMART" id="SM00228">
    <property type="entry name" value="PDZ"/>
    <property type="match status" value="1"/>
</dbReference>
<dbReference type="GO" id="GO:0006508">
    <property type="term" value="P:proteolysis"/>
    <property type="evidence" value="ECO:0007669"/>
    <property type="project" value="InterPro"/>
</dbReference>
<protein>
    <submittedName>
        <fullName evidence="3">PDZ domain-containing protein</fullName>
    </submittedName>
</protein>
<accession>A0A943HKC7</accession>
<dbReference type="SUPFAM" id="SSF50156">
    <property type="entry name" value="PDZ domain-like"/>
    <property type="match status" value="1"/>
</dbReference>
<comment type="caution">
    <text evidence="3">The sequence shown here is derived from an EMBL/GenBank/DDBJ whole genome shotgun (WGS) entry which is preliminary data.</text>
</comment>
<dbReference type="GO" id="GO:0007165">
    <property type="term" value="P:signal transduction"/>
    <property type="evidence" value="ECO:0007669"/>
    <property type="project" value="TreeGrafter"/>
</dbReference>
<sequence>MSKKISLGVAATIAIIAMAVTFSLTMVVSMKMFNTTVSSVKNKERQYNKLSEIDRFVRSEEFFTIDEDTLNDRLAAGYMNGINDKYAVYYTAKEYSEKQAVEKGTLTGIGVAVVNDASSGYARIIRLYDNSPAAEAGMQVGGFITAINDESTRNITSSARLTSKLLGEEGTTTAVTYLTPDRQEQQFNLVHSNYKTPSIYAAQMVADTCGYIRIDSFSAGTASEFKSAVDDLLQQGATAFVFDLRDNTGENLNAALVAADYCVPSGDIAKKQDKDGTVTTLRMSDEDEITVPMVCLVNGSTAGSAELFANALRKMGGATIVGTKTAGKGVVMSDAQSFSDGSAAYITVGLLLDNEDQTWNGEGLSPDIDASLSVDEQNAYYDYTLNTDPQINKAVNAAMTLTGQN</sequence>
<evidence type="ECO:0000259" key="1">
    <source>
        <dbReference type="SMART" id="SM00228"/>
    </source>
</evidence>
<dbReference type="InterPro" id="IPR005151">
    <property type="entry name" value="Tail-specific_protease"/>
</dbReference>
<feature type="domain" description="Tail specific protease" evidence="2">
    <location>
        <begin position="182"/>
        <end position="371"/>
    </location>
</feature>
<dbReference type="Proteomes" id="UP000759273">
    <property type="component" value="Unassembled WGS sequence"/>
</dbReference>
<dbReference type="PANTHER" id="PTHR32060:SF30">
    <property type="entry name" value="CARBOXY-TERMINAL PROCESSING PROTEASE CTPA"/>
    <property type="match status" value="1"/>
</dbReference>
<gene>
    <name evidence="3" type="ORF">KHY36_05725</name>
</gene>
<dbReference type="Pfam" id="PF03572">
    <property type="entry name" value="Peptidase_S41"/>
    <property type="match status" value="1"/>
</dbReference>
<dbReference type="CDD" id="cd06567">
    <property type="entry name" value="Peptidase_S41"/>
    <property type="match status" value="1"/>
</dbReference>
<dbReference type="GO" id="GO:0008236">
    <property type="term" value="F:serine-type peptidase activity"/>
    <property type="evidence" value="ECO:0007669"/>
    <property type="project" value="InterPro"/>
</dbReference>
<evidence type="ECO:0000259" key="2">
    <source>
        <dbReference type="SMART" id="SM00245"/>
    </source>
</evidence>
<dbReference type="GO" id="GO:0004175">
    <property type="term" value="F:endopeptidase activity"/>
    <property type="evidence" value="ECO:0007669"/>
    <property type="project" value="TreeGrafter"/>
</dbReference>
<dbReference type="AlphaFoldDB" id="A0A943HKC7"/>
<dbReference type="GO" id="GO:0030288">
    <property type="term" value="C:outer membrane-bounded periplasmic space"/>
    <property type="evidence" value="ECO:0007669"/>
    <property type="project" value="TreeGrafter"/>
</dbReference>
<dbReference type="SMART" id="SM00245">
    <property type="entry name" value="TSPc"/>
    <property type="match status" value="1"/>
</dbReference>
<dbReference type="PANTHER" id="PTHR32060">
    <property type="entry name" value="TAIL-SPECIFIC PROTEASE"/>
    <property type="match status" value="1"/>
</dbReference>
<dbReference type="InterPro" id="IPR029045">
    <property type="entry name" value="ClpP/crotonase-like_dom_sf"/>
</dbReference>
<dbReference type="Gene3D" id="3.90.226.10">
    <property type="entry name" value="2-enoyl-CoA Hydratase, Chain A, domain 1"/>
    <property type="match status" value="1"/>
</dbReference>
<reference evidence="3" key="1">
    <citation type="submission" date="2021-02" db="EMBL/GenBank/DDBJ databases">
        <title>Infant gut strain persistence is associated with maternal origin, phylogeny, and functional potential including surface adhesion and iron acquisition.</title>
        <authorList>
            <person name="Lou Y.C."/>
        </authorList>
    </citation>
    <scope>NUCLEOTIDE SEQUENCE</scope>
    <source>
        <strain evidence="3">L3_101_000M1_dasL3_101_000M1_concoct_87</strain>
    </source>
</reference>
<proteinExistence type="predicted"/>
<dbReference type="InterPro" id="IPR001478">
    <property type="entry name" value="PDZ"/>
</dbReference>
<feature type="domain" description="PDZ" evidence="1">
    <location>
        <begin position="107"/>
        <end position="181"/>
    </location>
</feature>
<dbReference type="Gene3D" id="2.30.42.10">
    <property type="match status" value="1"/>
</dbReference>
<dbReference type="EMBL" id="JAGZGG010000009">
    <property type="protein sequence ID" value="MBS5332015.1"/>
    <property type="molecule type" value="Genomic_DNA"/>
</dbReference>
<dbReference type="InterPro" id="IPR041489">
    <property type="entry name" value="PDZ_6"/>
</dbReference>
<dbReference type="SUPFAM" id="SSF52096">
    <property type="entry name" value="ClpP/crotonase"/>
    <property type="match status" value="1"/>
</dbReference>
<organism evidence="3 4">
    <name type="scientific">Subdoligranulum variabile</name>
    <dbReference type="NCBI Taxonomy" id="214851"/>
    <lineage>
        <taxon>Bacteria</taxon>
        <taxon>Bacillati</taxon>
        <taxon>Bacillota</taxon>
        <taxon>Clostridia</taxon>
        <taxon>Eubacteriales</taxon>
        <taxon>Oscillospiraceae</taxon>
        <taxon>Subdoligranulum</taxon>
    </lineage>
</organism>